<comment type="caution">
    <text evidence="1">The sequence shown here is derived from an EMBL/GenBank/DDBJ whole genome shotgun (WGS) entry which is preliminary data.</text>
</comment>
<name>A0A8X7QIY4_BRACI</name>
<organism evidence="1 2">
    <name type="scientific">Brassica carinata</name>
    <name type="common">Ethiopian mustard</name>
    <name type="synonym">Abyssinian cabbage</name>
    <dbReference type="NCBI Taxonomy" id="52824"/>
    <lineage>
        <taxon>Eukaryota</taxon>
        <taxon>Viridiplantae</taxon>
        <taxon>Streptophyta</taxon>
        <taxon>Embryophyta</taxon>
        <taxon>Tracheophyta</taxon>
        <taxon>Spermatophyta</taxon>
        <taxon>Magnoliopsida</taxon>
        <taxon>eudicotyledons</taxon>
        <taxon>Gunneridae</taxon>
        <taxon>Pentapetalae</taxon>
        <taxon>rosids</taxon>
        <taxon>malvids</taxon>
        <taxon>Brassicales</taxon>
        <taxon>Brassicaceae</taxon>
        <taxon>Brassiceae</taxon>
        <taxon>Brassica</taxon>
    </lineage>
</organism>
<reference evidence="1 2" key="1">
    <citation type="submission" date="2020-02" db="EMBL/GenBank/DDBJ databases">
        <authorList>
            <person name="Ma Q."/>
            <person name="Huang Y."/>
            <person name="Song X."/>
            <person name="Pei D."/>
        </authorList>
    </citation>
    <scope>NUCLEOTIDE SEQUENCE [LARGE SCALE GENOMIC DNA]</scope>
    <source>
        <strain evidence="1">Sxm20200214</strain>
        <tissue evidence="1">Leaf</tissue>
    </source>
</reference>
<sequence>MEISGVCVDWRRVALVGDYFDLDLLVYQRFMSSVVQRSATVVRASSFTLGVSSNRVHGVHCGLGCCFGVVYGFDSLCVRGAPTCPPPAMALYLGIGGGLRLLNRSDKLLGPLSAALYVPCLLLFHLQTVACVLPSVRDPECWCGVVVAFIPFCLGLLRLRPWWHLHPINARARCDAVLASGVAVCSWWRMLGSPSRAVFGRAYHKE</sequence>
<evidence type="ECO:0000313" key="1">
    <source>
        <dbReference type="EMBL" id="KAG2270478.1"/>
    </source>
</evidence>
<protein>
    <submittedName>
        <fullName evidence="1">Uncharacterized protein</fullName>
    </submittedName>
</protein>
<dbReference type="Proteomes" id="UP000886595">
    <property type="component" value="Unassembled WGS sequence"/>
</dbReference>
<dbReference type="AlphaFoldDB" id="A0A8X7QIY4"/>
<keyword evidence="2" id="KW-1185">Reference proteome</keyword>
<dbReference type="EMBL" id="JAAMPC010000013">
    <property type="protein sequence ID" value="KAG2270478.1"/>
    <property type="molecule type" value="Genomic_DNA"/>
</dbReference>
<gene>
    <name evidence="1" type="ORF">Bca52824_065033</name>
</gene>
<proteinExistence type="predicted"/>
<evidence type="ECO:0000313" key="2">
    <source>
        <dbReference type="Proteomes" id="UP000886595"/>
    </source>
</evidence>
<accession>A0A8X7QIY4</accession>